<evidence type="ECO:0000313" key="4">
    <source>
        <dbReference type="Proteomes" id="UP000238304"/>
    </source>
</evidence>
<dbReference type="InterPro" id="IPR010982">
    <property type="entry name" value="Lambda_DNA-bd_dom_sf"/>
</dbReference>
<dbReference type="SUPFAM" id="SSF51182">
    <property type="entry name" value="RmlC-like cupins"/>
    <property type="match status" value="1"/>
</dbReference>
<organism evidence="3 4">
    <name type="scientific">Bacteroides zoogleoformans</name>
    <dbReference type="NCBI Taxonomy" id="28119"/>
    <lineage>
        <taxon>Bacteria</taxon>
        <taxon>Pseudomonadati</taxon>
        <taxon>Bacteroidota</taxon>
        <taxon>Bacteroidia</taxon>
        <taxon>Bacteroidales</taxon>
        <taxon>Bacteroidaceae</taxon>
        <taxon>Bacteroides</taxon>
    </lineage>
</organism>
<proteinExistence type="predicted"/>
<dbReference type="InterPro" id="IPR014710">
    <property type="entry name" value="RmlC-like_jellyroll"/>
</dbReference>
<evidence type="ECO:0000256" key="1">
    <source>
        <dbReference type="ARBA" id="ARBA00023125"/>
    </source>
</evidence>
<dbReference type="EMBL" id="CP027231">
    <property type="protein sequence ID" value="AVM52867.1"/>
    <property type="molecule type" value="Genomic_DNA"/>
</dbReference>
<protein>
    <submittedName>
        <fullName evidence="3">Transcriptional regulator</fullName>
    </submittedName>
</protein>
<dbReference type="CDD" id="cd00093">
    <property type="entry name" value="HTH_XRE"/>
    <property type="match status" value="1"/>
</dbReference>
<dbReference type="InterPro" id="IPR011051">
    <property type="entry name" value="RmlC_Cupin_sf"/>
</dbReference>
<reference evidence="3 4" key="1">
    <citation type="submission" date="2018-02" db="EMBL/GenBank/DDBJ databases">
        <authorList>
            <person name="Holder M.E."/>
            <person name="Ajami N.J."/>
            <person name="Petrosino J.F."/>
        </authorList>
    </citation>
    <scope>NUCLEOTIDE SEQUENCE [LARGE SCALE GENOMIC DNA]</scope>
    <source>
        <strain evidence="3 4">ATCC 33285</strain>
    </source>
</reference>
<dbReference type="CDD" id="cd02209">
    <property type="entry name" value="cupin_XRE_C"/>
    <property type="match status" value="1"/>
</dbReference>
<evidence type="ECO:0000259" key="2">
    <source>
        <dbReference type="PROSITE" id="PS50943"/>
    </source>
</evidence>
<feature type="domain" description="HTH cro/C1-type" evidence="2">
    <location>
        <begin position="12"/>
        <end position="66"/>
    </location>
</feature>
<dbReference type="PANTHER" id="PTHR46797">
    <property type="entry name" value="HTH-TYPE TRANSCRIPTIONAL REGULATOR"/>
    <property type="match status" value="1"/>
</dbReference>
<dbReference type="PANTHER" id="PTHR46797:SF19">
    <property type="entry name" value="BLL2473 PROTEIN"/>
    <property type="match status" value="1"/>
</dbReference>
<dbReference type="InterPro" id="IPR013096">
    <property type="entry name" value="Cupin_2"/>
</dbReference>
<dbReference type="Gene3D" id="1.10.260.40">
    <property type="entry name" value="lambda repressor-like DNA-binding domains"/>
    <property type="match status" value="1"/>
</dbReference>
<dbReference type="InterPro" id="IPR050807">
    <property type="entry name" value="TransReg_Diox_bact_type"/>
</dbReference>
<dbReference type="SUPFAM" id="SSF47413">
    <property type="entry name" value="lambda repressor-like DNA-binding domains"/>
    <property type="match status" value="1"/>
</dbReference>
<accession>A0ABM6T7U6</accession>
<name>A0ABM6T7U6_9BACE</name>
<dbReference type="Gene3D" id="2.60.120.10">
    <property type="entry name" value="Jelly Rolls"/>
    <property type="match status" value="1"/>
</dbReference>
<dbReference type="SMART" id="SM00530">
    <property type="entry name" value="HTH_XRE"/>
    <property type="match status" value="1"/>
</dbReference>
<dbReference type="PROSITE" id="PS50943">
    <property type="entry name" value="HTH_CROC1"/>
    <property type="match status" value="1"/>
</dbReference>
<evidence type="ECO:0000313" key="3">
    <source>
        <dbReference type="EMBL" id="AVM52867.1"/>
    </source>
</evidence>
<sequence length="184" mass="20842">MDEQIRQIAERLRGLRDVLELTAEDIARDCDISVEEYRLAETGDHDISVSMLQKIARRYAIALDALMFGQEPKMTSYFLTRAGKGTSMERTKAYKYQSLAAGFINRTADPFIVTVEPKSDDTPMHFNSHPGQEFNLILEGRMMICIDGKELILNEGDSLYFNSKLPHGMKALDGKTVRFLAVIM</sequence>
<keyword evidence="4" id="KW-1185">Reference proteome</keyword>
<dbReference type="RefSeq" id="WP_106041167.1">
    <property type="nucleotide sequence ID" value="NZ_CP027231.1"/>
</dbReference>
<dbReference type="Proteomes" id="UP000238304">
    <property type="component" value="Chromosome"/>
</dbReference>
<dbReference type="Pfam" id="PF07883">
    <property type="entry name" value="Cupin_2"/>
    <property type="match status" value="1"/>
</dbReference>
<keyword evidence="1" id="KW-0238">DNA-binding</keyword>
<dbReference type="InterPro" id="IPR001387">
    <property type="entry name" value="Cro/C1-type_HTH"/>
</dbReference>
<gene>
    <name evidence="3" type="ORF">C4H11_07900</name>
</gene>